<evidence type="ECO:0000313" key="2">
    <source>
        <dbReference type="Proteomes" id="UP000515480"/>
    </source>
</evidence>
<dbReference type="RefSeq" id="WP_185980686.1">
    <property type="nucleotide sequence ID" value="NZ_CP060204.1"/>
</dbReference>
<keyword evidence="2" id="KW-1185">Reference proteome</keyword>
<organism evidence="1 2">
    <name type="scientific">Selenomonas timonae</name>
    <dbReference type="NCBI Taxonomy" id="2754044"/>
    <lineage>
        <taxon>Bacteria</taxon>
        <taxon>Bacillati</taxon>
        <taxon>Bacillota</taxon>
        <taxon>Negativicutes</taxon>
        <taxon>Selenomonadales</taxon>
        <taxon>Selenomonadaceae</taxon>
        <taxon>Selenomonas</taxon>
    </lineage>
</organism>
<proteinExistence type="predicted"/>
<accession>A0A7G7VKV5</accession>
<gene>
    <name evidence="1" type="ORF">H1B31_01950</name>
</gene>
<dbReference type="EMBL" id="CP060204">
    <property type="protein sequence ID" value="QNH54748.1"/>
    <property type="molecule type" value="Genomic_DNA"/>
</dbReference>
<dbReference type="AlphaFoldDB" id="A0A7G7VKV5"/>
<protein>
    <submittedName>
        <fullName evidence="1">Uncharacterized protein</fullName>
    </submittedName>
</protein>
<dbReference type="Proteomes" id="UP000515480">
    <property type="component" value="Chromosome"/>
</dbReference>
<sequence>MEIKYRLYPYPVLSTYSDDYQSGKFNAVIEPRKEGYHLRVDFTAELTNDALKKLIRSGQAKYVYHMECAQTGFRKVFQTGEVIASELLSDKNLNGTLQICSFIVAVEDIQGYSSEDFHEDYRGISFDIEAGCIMASGKMVAVHISKDVDELEHMPSIFSIARNADDTCKHMMVDYSGRKIVIKLPMDDYYSYKQLSKTPQIQAVLNSLTIVPALIYVLGELKRVSVSEREENAENLWYRVLAKTLATKFDCDISSEEFEEQDVMRLAQSLINEPVSDAFKMLAGFSGGDDE</sequence>
<evidence type="ECO:0000313" key="1">
    <source>
        <dbReference type="EMBL" id="QNH54748.1"/>
    </source>
</evidence>
<reference evidence="1 2" key="1">
    <citation type="submission" date="2020-07" db="EMBL/GenBank/DDBJ databases">
        <title>Complete genome and description of Selenomonas timonensis sp. nov., a new bacterium isolated from a gingivitis subject.</title>
        <authorList>
            <person name="Antezack A."/>
        </authorList>
    </citation>
    <scope>NUCLEOTIDE SEQUENCE [LARGE SCALE GENOMIC DNA]</scope>
    <source>
        <strain evidence="1 2">Marseille-Q3039</strain>
    </source>
</reference>
<dbReference type="KEGG" id="stim:H1B31_01950"/>
<name>A0A7G7VKV5_9FIRM</name>